<reference evidence="3 4" key="1">
    <citation type="submission" date="2019-07" db="EMBL/GenBank/DDBJ databases">
        <title>The draft genome sequence of Vibrio algivorus M1486.</title>
        <authorList>
            <person name="Meng X."/>
        </authorList>
    </citation>
    <scope>NUCLEOTIDE SEQUENCE [LARGE SCALE GENOMIC DNA]</scope>
    <source>
        <strain evidence="3 4">M1486</strain>
    </source>
</reference>
<dbReference type="PROSITE" id="PS51201">
    <property type="entry name" value="RCK_N"/>
    <property type="match status" value="1"/>
</dbReference>
<dbReference type="Pfam" id="PF02254">
    <property type="entry name" value="TrkA_N"/>
    <property type="match status" value="1"/>
</dbReference>
<dbReference type="InterPro" id="IPR003148">
    <property type="entry name" value="RCK_N"/>
</dbReference>
<organism evidence="3 4">
    <name type="scientific">Vibrio algivorus</name>
    <dbReference type="NCBI Taxonomy" id="1667024"/>
    <lineage>
        <taxon>Bacteria</taxon>
        <taxon>Pseudomonadati</taxon>
        <taxon>Pseudomonadota</taxon>
        <taxon>Gammaproteobacteria</taxon>
        <taxon>Vibrionales</taxon>
        <taxon>Vibrionaceae</taxon>
        <taxon>Vibrio</taxon>
    </lineage>
</organism>
<dbReference type="PANTHER" id="PTHR43833">
    <property type="entry name" value="POTASSIUM CHANNEL PROTEIN 2-RELATED-RELATED"/>
    <property type="match status" value="1"/>
</dbReference>
<sequence length="220" mass="24073">MKSSIKQFAVIGLGRFGRSVCEELCSAGAEVLAIDINEERVKGVSSIAANAIVANCTNEETAQELKLEEYDMVMVAIGSDVNASILTTLVVKELGAKNVWVKANDKFHAKILQKIGADHVILPERDMGIRVARKMLDRRVFDFHDIGSGLAISEIVIALKNMGKKLGDLSLCKDPDMKVLAIKRGPEIIDSPEYDTTLEMGDILFIVGPQDIMAHKMKSM</sequence>
<dbReference type="Gene3D" id="3.40.50.720">
    <property type="entry name" value="NAD(P)-binding Rossmann-like Domain"/>
    <property type="match status" value="1"/>
</dbReference>
<feature type="domain" description="RCK C-terminal" evidence="2">
    <location>
        <begin position="138"/>
        <end position="220"/>
    </location>
</feature>
<dbReference type="InterPro" id="IPR050721">
    <property type="entry name" value="Trk_Ktr_HKT_K-transport"/>
</dbReference>
<accession>A0A557P9R8</accession>
<evidence type="ECO:0000259" key="1">
    <source>
        <dbReference type="PROSITE" id="PS51201"/>
    </source>
</evidence>
<dbReference type="InterPro" id="IPR006037">
    <property type="entry name" value="RCK_C"/>
</dbReference>
<dbReference type="Pfam" id="PF02080">
    <property type="entry name" value="TrkA_C"/>
    <property type="match status" value="1"/>
</dbReference>
<dbReference type="GO" id="GO:0008324">
    <property type="term" value="F:monoatomic cation transmembrane transporter activity"/>
    <property type="evidence" value="ECO:0007669"/>
    <property type="project" value="InterPro"/>
</dbReference>
<dbReference type="SUPFAM" id="SSF51735">
    <property type="entry name" value="NAD(P)-binding Rossmann-fold domains"/>
    <property type="match status" value="1"/>
</dbReference>
<dbReference type="OrthoDB" id="9776294at2"/>
<evidence type="ECO:0000259" key="2">
    <source>
        <dbReference type="PROSITE" id="PS51202"/>
    </source>
</evidence>
<dbReference type="RefSeq" id="WP_144387902.1">
    <property type="nucleotide sequence ID" value="NZ_CANNCB010000017.1"/>
</dbReference>
<evidence type="ECO:0000313" key="4">
    <source>
        <dbReference type="Proteomes" id="UP000319828"/>
    </source>
</evidence>
<evidence type="ECO:0000313" key="3">
    <source>
        <dbReference type="EMBL" id="TVO37400.1"/>
    </source>
</evidence>
<gene>
    <name evidence="3" type="ORF">FOF44_07270</name>
</gene>
<feature type="domain" description="RCK N-terminal" evidence="1">
    <location>
        <begin position="5"/>
        <end position="121"/>
    </location>
</feature>
<dbReference type="InterPro" id="IPR036291">
    <property type="entry name" value="NAD(P)-bd_dom_sf"/>
</dbReference>
<dbReference type="PANTHER" id="PTHR43833:SF7">
    <property type="entry name" value="KTR SYSTEM POTASSIUM UPTAKE PROTEIN C"/>
    <property type="match status" value="1"/>
</dbReference>
<comment type="caution">
    <text evidence="3">The sequence shown here is derived from an EMBL/GenBank/DDBJ whole genome shotgun (WGS) entry which is preliminary data.</text>
</comment>
<dbReference type="InterPro" id="IPR036721">
    <property type="entry name" value="RCK_C_sf"/>
</dbReference>
<name>A0A557P9R8_9VIBR</name>
<dbReference type="Proteomes" id="UP000319828">
    <property type="component" value="Unassembled WGS sequence"/>
</dbReference>
<dbReference type="SUPFAM" id="SSF116726">
    <property type="entry name" value="TrkA C-terminal domain-like"/>
    <property type="match status" value="1"/>
</dbReference>
<dbReference type="GO" id="GO:0006813">
    <property type="term" value="P:potassium ion transport"/>
    <property type="evidence" value="ECO:0007669"/>
    <property type="project" value="InterPro"/>
</dbReference>
<proteinExistence type="predicted"/>
<dbReference type="AlphaFoldDB" id="A0A557P9R8"/>
<dbReference type="PROSITE" id="PS51202">
    <property type="entry name" value="RCK_C"/>
    <property type="match status" value="1"/>
</dbReference>
<protein>
    <submittedName>
        <fullName evidence="3">TrkA family potassium uptake protein</fullName>
    </submittedName>
</protein>
<dbReference type="Gene3D" id="3.30.70.1450">
    <property type="entry name" value="Regulator of K+ conductance, C-terminal domain"/>
    <property type="match status" value="1"/>
</dbReference>
<dbReference type="EMBL" id="VMKJ01000010">
    <property type="protein sequence ID" value="TVO37400.1"/>
    <property type="molecule type" value="Genomic_DNA"/>
</dbReference>